<dbReference type="InterPro" id="IPR023081">
    <property type="entry name" value="Cell_div_FtsB"/>
</dbReference>
<feature type="coiled-coil region" evidence="7">
    <location>
        <begin position="36"/>
        <end position="77"/>
    </location>
</feature>
<evidence type="ECO:0000313" key="8">
    <source>
        <dbReference type="EMBL" id="SVA48431.1"/>
    </source>
</evidence>
<evidence type="ECO:0000256" key="6">
    <source>
        <dbReference type="ARBA" id="ARBA00023306"/>
    </source>
</evidence>
<keyword evidence="2" id="KW-0132">Cell division</keyword>
<evidence type="ECO:0000256" key="4">
    <source>
        <dbReference type="ARBA" id="ARBA00022989"/>
    </source>
</evidence>
<evidence type="ECO:0000256" key="7">
    <source>
        <dbReference type="SAM" id="Coils"/>
    </source>
</evidence>
<dbReference type="GO" id="GO:0043093">
    <property type="term" value="P:FtsZ-dependent cytokinesis"/>
    <property type="evidence" value="ECO:0007669"/>
    <property type="project" value="TreeGrafter"/>
</dbReference>
<evidence type="ECO:0000256" key="3">
    <source>
        <dbReference type="ARBA" id="ARBA00022692"/>
    </source>
</evidence>
<keyword evidence="7" id="KW-0175">Coiled coil</keyword>
<evidence type="ECO:0000256" key="5">
    <source>
        <dbReference type="ARBA" id="ARBA00023136"/>
    </source>
</evidence>
<keyword evidence="5" id="KW-0472">Membrane</keyword>
<reference evidence="8" key="1">
    <citation type="submission" date="2018-05" db="EMBL/GenBank/DDBJ databases">
        <authorList>
            <person name="Lanie J.A."/>
            <person name="Ng W.-L."/>
            <person name="Kazmierczak K.M."/>
            <person name="Andrzejewski T.M."/>
            <person name="Davidsen T.M."/>
            <person name="Wayne K.J."/>
            <person name="Tettelin H."/>
            <person name="Glass J.I."/>
            <person name="Rusch D."/>
            <person name="Podicherti R."/>
            <person name="Tsui H.-C.T."/>
            <person name="Winkler M.E."/>
        </authorList>
    </citation>
    <scope>NUCLEOTIDE SEQUENCE</scope>
</reference>
<sequence>MRFLVLALVFILLFFQARLWLTDGGLREVWRLQSQVTQRTENNRSLESRNAALEAEVEDLKEGLEAAEERARNELGMVHIDETFYQITPYQPPVDERE</sequence>
<dbReference type="HAMAP" id="MF_00599">
    <property type="entry name" value="FtsB"/>
    <property type="match status" value="1"/>
</dbReference>
<name>A0A381W838_9ZZZZ</name>
<keyword evidence="3" id="KW-0812">Transmembrane</keyword>
<keyword evidence="6" id="KW-0131">Cell cycle</keyword>
<accession>A0A381W838</accession>
<gene>
    <name evidence="8" type="ORF">METZ01_LOCUS101285</name>
</gene>
<proteinExistence type="inferred from homology"/>
<evidence type="ECO:0000256" key="2">
    <source>
        <dbReference type="ARBA" id="ARBA00022618"/>
    </source>
</evidence>
<dbReference type="AlphaFoldDB" id="A0A381W838"/>
<keyword evidence="4" id="KW-1133">Transmembrane helix</keyword>
<dbReference type="PANTHER" id="PTHR37485">
    <property type="entry name" value="CELL DIVISION PROTEIN FTSB"/>
    <property type="match status" value="1"/>
</dbReference>
<dbReference type="NCBIfam" id="NF002058">
    <property type="entry name" value="PRK00888.1"/>
    <property type="match status" value="1"/>
</dbReference>
<evidence type="ECO:0000256" key="1">
    <source>
        <dbReference type="ARBA" id="ARBA00022475"/>
    </source>
</evidence>
<dbReference type="PANTHER" id="PTHR37485:SF1">
    <property type="entry name" value="CELL DIVISION PROTEIN FTSB"/>
    <property type="match status" value="1"/>
</dbReference>
<organism evidence="8">
    <name type="scientific">marine metagenome</name>
    <dbReference type="NCBI Taxonomy" id="408172"/>
    <lineage>
        <taxon>unclassified sequences</taxon>
        <taxon>metagenomes</taxon>
        <taxon>ecological metagenomes</taxon>
    </lineage>
</organism>
<dbReference type="EMBL" id="UINC01010929">
    <property type="protein sequence ID" value="SVA48431.1"/>
    <property type="molecule type" value="Genomic_DNA"/>
</dbReference>
<keyword evidence="1" id="KW-1003">Cell membrane</keyword>
<dbReference type="GO" id="GO:0030428">
    <property type="term" value="C:cell septum"/>
    <property type="evidence" value="ECO:0007669"/>
    <property type="project" value="TreeGrafter"/>
</dbReference>
<protein>
    <recommendedName>
        <fullName evidence="9">Cell division protein FtsB</fullName>
    </recommendedName>
</protein>
<dbReference type="Pfam" id="PF04977">
    <property type="entry name" value="DivIC"/>
    <property type="match status" value="1"/>
</dbReference>
<dbReference type="InterPro" id="IPR007060">
    <property type="entry name" value="FtsL/DivIC"/>
</dbReference>
<evidence type="ECO:0008006" key="9">
    <source>
        <dbReference type="Google" id="ProtNLM"/>
    </source>
</evidence>